<gene>
    <name evidence="4" type="ORF">H8B17_01745</name>
</gene>
<accession>A0ABR7XYZ7</accession>
<dbReference type="SUPFAM" id="SSF117281">
    <property type="entry name" value="Kelch motif"/>
    <property type="match status" value="1"/>
</dbReference>
<dbReference type="EMBL" id="JACNYK010000001">
    <property type="protein sequence ID" value="MBD1424290.1"/>
    <property type="molecule type" value="Genomic_DNA"/>
</dbReference>
<keyword evidence="5" id="KW-1185">Reference proteome</keyword>
<feature type="signal peptide" evidence="3">
    <location>
        <begin position="1"/>
        <end position="20"/>
    </location>
</feature>
<protein>
    <recommendedName>
        <fullName evidence="6">Cyclically-permuted mutarotase family protein</fullName>
    </recommendedName>
</protein>
<feature type="chain" id="PRO_5046029401" description="Cyclically-permuted mutarotase family protein" evidence="3">
    <location>
        <begin position="21"/>
        <end position="382"/>
    </location>
</feature>
<evidence type="ECO:0000256" key="3">
    <source>
        <dbReference type="SAM" id="SignalP"/>
    </source>
</evidence>
<keyword evidence="1" id="KW-0880">Kelch repeat</keyword>
<dbReference type="PANTHER" id="PTHR45632:SF3">
    <property type="entry name" value="KELCH-LIKE PROTEIN 32"/>
    <property type="match status" value="1"/>
</dbReference>
<dbReference type="PROSITE" id="PS51257">
    <property type="entry name" value="PROKAR_LIPOPROTEIN"/>
    <property type="match status" value="1"/>
</dbReference>
<comment type="caution">
    <text evidence="4">The sequence shown here is derived from an EMBL/GenBank/DDBJ whole genome shotgun (WGS) entry which is preliminary data.</text>
</comment>
<sequence length="382" mass="41599">MKLTTSILLLTVVLSSCSSAEKSKTIVWNNQTKLPANADGSSHLGLAGPVAGMMGDKLLIAGGANFPGKMPWDGGAKQYATETYIYQLENGVLTFLTQSELKEAIAYPGNCSVGQILYVAGGENESGAVKSVKKFSLKGNTLQEESLPDLPLALTNGSLVFASNKLYFVGGENQQLVSDKIYRLDLSAENMVWEEAFTLAHPVSNAVVVSDKKNKLYIAGGRMRNTDSLSTIYNQLFEVDLPSGSINKITDLPQPTAAGTGIWDDDGHILLFGGDHAETFHRVEALIAQINQTTDASWRNTLIEEKAVLQRQHPGFSSHTWSFNVVQKKWKKQDDIIGESPVTTTALRHQNSVIIPSGEIRAGVRTDQILVGHMKNKEHDEK</sequence>
<keyword evidence="3" id="KW-0732">Signal</keyword>
<organism evidence="4 5">
    <name type="scientific">Sphingobacterium arenae</name>
    <dbReference type="NCBI Taxonomy" id="1280598"/>
    <lineage>
        <taxon>Bacteria</taxon>
        <taxon>Pseudomonadati</taxon>
        <taxon>Bacteroidota</taxon>
        <taxon>Sphingobacteriia</taxon>
        <taxon>Sphingobacteriales</taxon>
        <taxon>Sphingobacteriaceae</taxon>
        <taxon>Sphingobacterium</taxon>
    </lineage>
</organism>
<dbReference type="InterPro" id="IPR015915">
    <property type="entry name" value="Kelch-typ_b-propeller"/>
</dbReference>
<dbReference type="RefSeq" id="WP_190307448.1">
    <property type="nucleotide sequence ID" value="NZ_JACNYK010000001.1"/>
</dbReference>
<evidence type="ECO:0000313" key="4">
    <source>
        <dbReference type="EMBL" id="MBD1424290.1"/>
    </source>
</evidence>
<dbReference type="Pfam" id="PF24996">
    <property type="entry name" value="NANM"/>
    <property type="match status" value="2"/>
</dbReference>
<dbReference type="InterPro" id="IPR056734">
    <property type="entry name" value="NANM"/>
</dbReference>
<evidence type="ECO:0000313" key="5">
    <source>
        <dbReference type="Proteomes" id="UP000606494"/>
    </source>
</evidence>
<evidence type="ECO:0000256" key="2">
    <source>
        <dbReference type="ARBA" id="ARBA00022737"/>
    </source>
</evidence>
<dbReference type="PANTHER" id="PTHR45632">
    <property type="entry name" value="LD33804P"/>
    <property type="match status" value="1"/>
</dbReference>
<dbReference type="Proteomes" id="UP000606494">
    <property type="component" value="Unassembled WGS sequence"/>
</dbReference>
<evidence type="ECO:0008006" key="6">
    <source>
        <dbReference type="Google" id="ProtNLM"/>
    </source>
</evidence>
<dbReference type="Gene3D" id="2.120.10.80">
    <property type="entry name" value="Kelch-type beta propeller"/>
    <property type="match status" value="2"/>
</dbReference>
<reference evidence="4 5" key="1">
    <citation type="submission" date="2020-08" db="EMBL/GenBank/DDBJ databases">
        <title>Sphingobacterium sp. DN00404 isolated from aquaculture water.</title>
        <authorList>
            <person name="Zhang M."/>
        </authorList>
    </citation>
    <scope>NUCLEOTIDE SEQUENCE [LARGE SCALE GENOMIC DNA]</scope>
    <source>
        <strain evidence="4 5">KCTC 32294</strain>
    </source>
</reference>
<proteinExistence type="predicted"/>
<keyword evidence="2" id="KW-0677">Repeat</keyword>
<evidence type="ECO:0000256" key="1">
    <source>
        <dbReference type="ARBA" id="ARBA00022441"/>
    </source>
</evidence>
<name>A0ABR7XYZ7_9SPHI</name>